<evidence type="ECO:0000256" key="1">
    <source>
        <dbReference type="SAM" id="MobiDB-lite"/>
    </source>
</evidence>
<organism evidence="2 3">
    <name type="scientific">Nocardiopsis suaedae</name>
    <dbReference type="NCBI Taxonomy" id="3018444"/>
    <lineage>
        <taxon>Bacteria</taxon>
        <taxon>Bacillati</taxon>
        <taxon>Actinomycetota</taxon>
        <taxon>Actinomycetes</taxon>
        <taxon>Streptosporangiales</taxon>
        <taxon>Nocardiopsidaceae</taxon>
        <taxon>Nocardiopsis</taxon>
    </lineage>
</organism>
<reference evidence="2" key="1">
    <citation type="submission" date="2023-01" db="EMBL/GenBank/DDBJ databases">
        <title>Draft genome sequence of Nocardiopsis sp. LSu2-4 isolated from halophytes.</title>
        <authorList>
            <person name="Duangmal K."/>
            <person name="Chantavorakit T."/>
        </authorList>
    </citation>
    <scope>NUCLEOTIDE SEQUENCE</scope>
    <source>
        <strain evidence="2">LSu2-4</strain>
    </source>
</reference>
<keyword evidence="3" id="KW-1185">Reference proteome</keyword>
<dbReference type="Proteomes" id="UP001165685">
    <property type="component" value="Unassembled WGS sequence"/>
</dbReference>
<accession>A0ABT4TJ56</accession>
<sequence>MAAARAWLRDRGIDWMPFEQDEIRWGLACGIGPDGHWNGWFDIRIQADALRRLGLHPDQPTAKAIGPSPPHWWHAAAERDTH</sequence>
<dbReference type="RefSeq" id="WP_270676673.1">
    <property type="nucleotide sequence ID" value="NZ_JAQFWP010000008.1"/>
</dbReference>
<dbReference type="EMBL" id="JAQFWP010000008">
    <property type="protein sequence ID" value="MDA2804147.1"/>
    <property type="molecule type" value="Genomic_DNA"/>
</dbReference>
<feature type="region of interest" description="Disordered" evidence="1">
    <location>
        <begin position="60"/>
        <end position="82"/>
    </location>
</feature>
<evidence type="ECO:0000313" key="3">
    <source>
        <dbReference type="Proteomes" id="UP001165685"/>
    </source>
</evidence>
<proteinExistence type="predicted"/>
<comment type="caution">
    <text evidence="2">The sequence shown here is derived from an EMBL/GenBank/DDBJ whole genome shotgun (WGS) entry which is preliminary data.</text>
</comment>
<name>A0ABT4TJ56_9ACTN</name>
<gene>
    <name evidence="2" type="ORF">O4U47_06455</name>
</gene>
<evidence type="ECO:0000313" key="2">
    <source>
        <dbReference type="EMBL" id="MDA2804147.1"/>
    </source>
</evidence>
<protein>
    <submittedName>
        <fullName evidence="2">Uncharacterized protein</fullName>
    </submittedName>
</protein>